<gene>
    <name evidence="1" type="ORF">I9080_002918</name>
</gene>
<accession>A0A8H9QZR1</accession>
<dbReference type="SUPFAM" id="SSF47095">
    <property type="entry name" value="HMG-box"/>
    <property type="match status" value="1"/>
</dbReference>
<dbReference type="AlphaFoldDB" id="A0A8H9QZR1"/>
<protein>
    <submittedName>
        <fullName evidence="1">Uncharacterized protein</fullName>
    </submittedName>
</protein>
<dbReference type="EMBL" id="DACTCB010000022">
    <property type="protein sequence ID" value="HAT4309074.1"/>
    <property type="molecule type" value="Genomic_DNA"/>
</dbReference>
<organism evidence="1">
    <name type="scientific">Clostridium perfringens</name>
    <dbReference type="NCBI Taxonomy" id="1502"/>
    <lineage>
        <taxon>Bacteria</taxon>
        <taxon>Bacillati</taxon>
        <taxon>Bacillota</taxon>
        <taxon>Clostridia</taxon>
        <taxon>Eubacteriales</taxon>
        <taxon>Clostridiaceae</taxon>
        <taxon>Clostridium</taxon>
    </lineage>
</organism>
<dbReference type="Gene3D" id="1.10.30.10">
    <property type="entry name" value="High mobility group box domain"/>
    <property type="match status" value="1"/>
</dbReference>
<name>A0A8H9QZR1_CLOPF</name>
<dbReference type="InterPro" id="IPR036910">
    <property type="entry name" value="HMG_box_dom_sf"/>
</dbReference>
<comment type="caution">
    <text evidence="1">The sequence shown here is derived from an EMBL/GenBank/DDBJ whole genome shotgun (WGS) entry which is preliminary data.</text>
</comment>
<proteinExistence type="predicted"/>
<sequence length="77" mass="9621">MRIYIVFDGNTPYRQNKEPYRFFMNHKKAENYRKNAVRSVGRKIYDGNTEWYELKEEEKKKYFDKANKMLRIIELEF</sequence>
<dbReference type="Proteomes" id="UP000859547">
    <property type="component" value="Unassembled WGS sequence"/>
</dbReference>
<reference evidence="1" key="2">
    <citation type="submission" date="2020-07" db="EMBL/GenBank/DDBJ databases">
        <authorList>
            <consortium name="NCBI Pathogen Detection Project"/>
        </authorList>
    </citation>
    <scope>NUCLEOTIDE SEQUENCE</scope>
    <source>
        <strain evidence="1">C8</strain>
    </source>
</reference>
<evidence type="ECO:0000313" key="1">
    <source>
        <dbReference type="EMBL" id="HAT4309074.1"/>
    </source>
</evidence>
<reference evidence="1" key="1">
    <citation type="journal article" date="2018" name="Genome Biol.">
        <title>SKESA: strategic k-mer extension for scrupulous assemblies.</title>
        <authorList>
            <person name="Souvorov A."/>
            <person name="Agarwala R."/>
            <person name="Lipman D.J."/>
        </authorList>
    </citation>
    <scope>NUCLEOTIDE SEQUENCE</scope>
    <source>
        <strain evidence="1">C8</strain>
    </source>
</reference>